<evidence type="ECO:0000313" key="4">
    <source>
        <dbReference type="Proteomes" id="UP000326595"/>
    </source>
</evidence>
<dbReference type="EMBL" id="OZ024668">
    <property type="protein sequence ID" value="CAK9889374.1"/>
    <property type="molecule type" value="Genomic_DNA"/>
</dbReference>
<proteinExistence type="predicted"/>
<feature type="chain" id="PRO_5023038925" description="DUF3613 domain-containing protein" evidence="1">
    <location>
        <begin position="21"/>
        <end position="86"/>
    </location>
</feature>
<dbReference type="EMBL" id="CABVHG010000049">
    <property type="protein sequence ID" value="VVN37149.1"/>
    <property type="molecule type" value="Genomic_DNA"/>
</dbReference>
<name>A0A5E6X8U6_PSEFL</name>
<evidence type="ECO:0000256" key="1">
    <source>
        <dbReference type="SAM" id="SignalP"/>
    </source>
</evidence>
<accession>A0A5E6X8U6</accession>
<dbReference type="Pfam" id="PF12266">
    <property type="entry name" value="DUF3613"/>
    <property type="match status" value="1"/>
</dbReference>
<dbReference type="RefSeq" id="WP_038995335.1">
    <property type="nucleotide sequence ID" value="NZ_OZ024668.1"/>
</dbReference>
<feature type="signal peptide" evidence="1">
    <location>
        <begin position="1"/>
        <end position="20"/>
    </location>
</feature>
<reference evidence="3" key="1">
    <citation type="submission" date="2019-09" db="EMBL/GenBank/DDBJ databases">
        <authorList>
            <person name="Chandra G."/>
            <person name="Truman W A."/>
        </authorList>
    </citation>
    <scope>NUCLEOTIDE SEQUENCE [LARGE SCALE GENOMIC DNA]</scope>
    <source>
        <strain evidence="3">PS652</strain>
    </source>
</reference>
<sequence precursor="true">MKQNILSCLGLLLLPLAAQAIEPGPSSPQQQETEAWLLLQSRGQVVSPIPQTAAAIERDLSLQRWLESYKHVIPQFYKEYSSSNRK</sequence>
<protein>
    <recommendedName>
        <fullName evidence="5">DUF3613 domain-containing protein</fullName>
    </recommendedName>
</protein>
<keyword evidence="1" id="KW-0732">Signal</keyword>
<organism evidence="3">
    <name type="scientific">Pseudomonas fluorescens</name>
    <dbReference type="NCBI Taxonomy" id="294"/>
    <lineage>
        <taxon>Bacteria</taxon>
        <taxon>Pseudomonadati</taxon>
        <taxon>Pseudomonadota</taxon>
        <taxon>Gammaproteobacteria</taxon>
        <taxon>Pseudomonadales</taxon>
        <taxon>Pseudomonadaceae</taxon>
        <taxon>Pseudomonas</taxon>
    </lineage>
</organism>
<dbReference type="AlphaFoldDB" id="A0A5E6X8U6"/>
<reference evidence="2 4" key="2">
    <citation type="submission" date="2024-03" db="EMBL/GenBank/DDBJ databases">
        <authorList>
            <person name="Alaster D. Moffat"/>
            <person name="Govind Chandra"/>
            <person name="Andrew W. Truman"/>
        </authorList>
    </citation>
    <scope>NUCLEOTIDE SEQUENCE [LARGE SCALE GENOMIC DNA]</scope>
    <source>
        <strain evidence="2">PS652</strain>
    </source>
</reference>
<evidence type="ECO:0000313" key="3">
    <source>
        <dbReference type="EMBL" id="VVN37149.1"/>
    </source>
</evidence>
<dbReference type="Proteomes" id="UP000326595">
    <property type="component" value="Chromosome"/>
</dbReference>
<dbReference type="InterPro" id="IPR022053">
    <property type="entry name" value="DUF3613"/>
</dbReference>
<evidence type="ECO:0008006" key="5">
    <source>
        <dbReference type="Google" id="ProtNLM"/>
    </source>
</evidence>
<evidence type="ECO:0000313" key="2">
    <source>
        <dbReference type="EMBL" id="CAK9889374.1"/>
    </source>
</evidence>
<gene>
    <name evidence="2" type="ORF">PS652_02203</name>
    <name evidence="3" type="ORF">PS652_05187</name>
</gene>